<accession>A0A1G7SQ07</accession>
<dbReference type="RefSeq" id="WP_092525886.1">
    <property type="nucleotide sequence ID" value="NZ_FNCI01000007.1"/>
</dbReference>
<dbReference type="AlphaFoldDB" id="A0A1G7SQ07"/>
<proteinExistence type="predicted"/>
<evidence type="ECO:0000313" key="4">
    <source>
        <dbReference type="Proteomes" id="UP000198641"/>
    </source>
</evidence>
<evidence type="ECO:0000313" key="3">
    <source>
        <dbReference type="EMBL" id="SDG25186.1"/>
    </source>
</evidence>
<keyword evidence="1" id="KW-0732">Signal</keyword>
<organism evidence="3 4">
    <name type="scientific">Onishia taeanensis</name>
    <dbReference type="NCBI Taxonomy" id="284577"/>
    <lineage>
        <taxon>Bacteria</taxon>
        <taxon>Pseudomonadati</taxon>
        <taxon>Pseudomonadota</taxon>
        <taxon>Gammaproteobacteria</taxon>
        <taxon>Oceanospirillales</taxon>
        <taxon>Halomonadaceae</taxon>
        <taxon>Onishia</taxon>
    </lineage>
</organism>
<protein>
    <recommendedName>
        <fullName evidence="2">PepSY domain-containing protein</fullName>
    </recommendedName>
</protein>
<evidence type="ECO:0000256" key="1">
    <source>
        <dbReference type="SAM" id="SignalP"/>
    </source>
</evidence>
<sequence>MTHLKFVPLLLAATAMAGAASAQASDRCNVPEDQWQPQQALEQQLTDQGWTIKNIKVDSGCYEAYAIDADGKRREVYFDPKTLEPVFED</sequence>
<dbReference type="Proteomes" id="UP000198641">
    <property type="component" value="Unassembled WGS sequence"/>
</dbReference>
<dbReference type="STRING" id="284577.SAMN05216571_10781"/>
<dbReference type="Pfam" id="PF13670">
    <property type="entry name" value="PepSY_2"/>
    <property type="match status" value="1"/>
</dbReference>
<dbReference type="InterPro" id="IPR025711">
    <property type="entry name" value="PepSY"/>
</dbReference>
<name>A0A1G7SQ07_9GAMM</name>
<gene>
    <name evidence="3" type="ORF">SAMN05216571_10781</name>
</gene>
<reference evidence="3 4" key="1">
    <citation type="submission" date="2016-10" db="EMBL/GenBank/DDBJ databases">
        <authorList>
            <person name="de Groot N.N."/>
        </authorList>
    </citation>
    <scope>NUCLEOTIDE SEQUENCE [LARGE SCALE GENOMIC DNA]</scope>
    <source>
        <strain evidence="3 4">BH539</strain>
    </source>
</reference>
<feature type="domain" description="PepSY" evidence="2">
    <location>
        <begin position="10"/>
        <end position="86"/>
    </location>
</feature>
<keyword evidence="4" id="KW-1185">Reference proteome</keyword>
<feature type="signal peptide" evidence="1">
    <location>
        <begin position="1"/>
        <end position="24"/>
    </location>
</feature>
<evidence type="ECO:0000259" key="2">
    <source>
        <dbReference type="Pfam" id="PF13670"/>
    </source>
</evidence>
<dbReference type="EMBL" id="FNCI01000007">
    <property type="protein sequence ID" value="SDG25186.1"/>
    <property type="molecule type" value="Genomic_DNA"/>
</dbReference>
<dbReference type="OrthoDB" id="5625293at2"/>
<feature type="chain" id="PRO_5011787017" description="PepSY domain-containing protein" evidence="1">
    <location>
        <begin position="25"/>
        <end position="89"/>
    </location>
</feature>